<dbReference type="SUPFAM" id="SSF50978">
    <property type="entry name" value="WD40 repeat-like"/>
    <property type="match status" value="1"/>
</dbReference>
<reference evidence="1" key="1">
    <citation type="submission" date="2007-07" db="EMBL/GenBank/DDBJ databases">
        <title>PCAP assembly of the Caenorhabditis remanei genome.</title>
        <authorList>
            <consortium name="The Caenorhabditis remanei Sequencing Consortium"/>
            <person name="Wilson R.K."/>
        </authorList>
    </citation>
    <scope>NUCLEOTIDE SEQUENCE [LARGE SCALE GENOMIC DNA]</scope>
    <source>
        <strain evidence="1">PB4641</strain>
    </source>
</reference>
<evidence type="ECO:0000313" key="2">
    <source>
        <dbReference type="Proteomes" id="UP000008281"/>
    </source>
</evidence>
<dbReference type="EMBL" id="DS268556">
    <property type="protein sequence ID" value="EFO89461.1"/>
    <property type="molecule type" value="Genomic_DNA"/>
</dbReference>
<proteinExistence type="predicted"/>
<dbReference type="PANTHER" id="PTHR10644">
    <property type="entry name" value="DNA REPAIR/RNA PROCESSING CPSF FAMILY"/>
    <property type="match status" value="1"/>
</dbReference>
<dbReference type="AlphaFoldDB" id="E3N8F8"/>
<dbReference type="InterPro" id="IPR036322">
    <property type="entry name" value="WD40_repeat_dom_sf"/>
</dbReference>
<keyword evidence="2" id="KW-1185">Reference proteome</keyword>
<sequence>MSGGAEPSKWLVTTLVHDRNVSDADIGHFLNANQQCFAVGVGRNVVLLDESKLSEIRRFDTSEMLQSVRFVRSNSQTENSNPLNATTSTAPQSLDSLFTVAYSGSVDLWKYNQADGSISKTELLDAEHSGEPPYHVSSCQGSFLVVDRRGNFFMWNLSDLSHPVLGNAGITKIRYVGMMNPSEYLILTRTVNMGTRVKQYNLGGRAVERSFETAFNIVLPNVFKNTHMLIGSNTIMFASMENENKDDRFTLEKLENNKFVVAAILSRDATVCTVLIGDNAGRMFLGQFRRSDSTGPVNYEIYCIGAERTRPTLLTALKHNLVFVATRNGAAGFVRVGIEYHKKYMHVRNIDECEKINDLVSVETDIESYLVAACGQENSGVLRVFKRSVRFEQHQSYHFPNIQRIFSVPQVLGSNENEFSDMLALSRKDDTRYIVHNGTKFETWDQGRPFSNLKTIHLAYLVHHKCIVQVIPPGVIVFKYNDATNQWTQLCSYRSPIGTIKLADVDVMSGNIITCSGNEVSRVRFGQEQGKPAFREKRRKLDQSEIDYGKDSQEDSQEAGTKVVTCLALLSKDTVNYTASSEHVLLALERSPTILVWDVRTLLPAMRFHTNICSPISITSWIDNFVVADRTGGLYRCSEYSVANQHQGTWKMISTRAAETFHNMNGFAITASTYPRIIFSKVGKLETQQLGLDHIFGAAAVRVKNHGVLYVLATDNNVNMGKLLNRAQTVNVDEKPEKLAFQKKTKTIAMVTSRRPENGTAIIRPHRLFILDAATCQQLTVLNLDHEEKFISITSGQFGRNQIEYFAMASILKCYTDEAQNRVSLFKFDVRSNTCKMTHYLIIPDAPKFLKFDRYNLFVLTADKKHTVSLTNGKLIIAATIDVTGEVAQEVASRPVQPNLVRAAISDDMITVVDANYEQDQCYLDSRFINDTVKIGRDSLPRGSYWLGAVPTLLKSDKIIFDEQEMFFEEHIFASGEQLYFATGSGAIGSVLRLNARWSRMLHDLVNAARTQPLRGDLAILQQLNYERRGRSPSDYIDGDVLTSDIFSTPTMIRQIIDTIDDSVKMQWRNGSGKQPTNDYVIEWILRLREMFVFSEY</sequence>
<evidence type="ECO:0000313" key="1">
    <source>
        <dbReference type="EMBL" id="EFO89461.1"/>
    </source>
</evidence>
<gene>
    <name evidence="1" type="ORF">CRE_19970</name>
</gene>
<accession>E3N8F8</accession>
<dbReference type="STRING" id="31234.E3N8F8"/>
<dbReference type="Gene3D" id="2.130.10.10">
    <property type="entry name" value="YVTN repeat-like/Quinoprotein amine dehydrogenase"/>
    <property type="match status" value="4"/>
</dbReference>
<dbReference type="HOGENOM" id="CLU_283745_0_0_1"/>
<dbReference type="Proteomes" id="UP000008281">
    <property type="component" value="Unassembled WGS sequence"/>
</dbReference>
<organism evidence="2">
    <name type="scientific">Caenorhabditis remanei</name>
    <name type="common">Caenorhabditis vulgaris</name>
    <dbReference type="NCBI Taxonomy" id="31234"/>
    <lineage>
        <taxon>Eukaryota</taxon>
        <taxon>Metazoa</taxon>
        <taxon>Ecdysozoa</taxon>
        <taxon>Nematoda</taxon>
        <taxon>Chromadorea</taxon>
        <taxon>Rhabditida</taxon>
        <taxon>Rhabditina</taxon>
        <taxon>Rhabditomorpha</taxon>
        <taxon>Rhabditoidea</taxon>
        <taxon>Rhabditidae</taxon>
        <taxon>Peloderinae</taxon>
        <taxon>Caenorhabditis</taxon>
    </lineage>
</organism>
<dbReference type="InterPro" id="IPR050358">
    <property type="entry name" value="RSE1/DDB1/CFT1"/>
</dbReference>
<dbReference type="InterPro" id="IPR015943">
    <property type="entry name" value="WD40/YVTN_repeat-like_dom_sf"/>
</dbReference>
<protein>
    <submittedName>
        <fullName evidence="1">Uncharacterized protein</fullName>
    </submittedName>
</protein>
<name>E3N8F8_CAERE</name>